<dbReference type="GO" id="GO:0016757">
    <property type="term" value="F:glycosyltransferase activity"/>
    <property type="evidence" value="ECO:0007669"/>
    <property type="project" value="UniProtKB-KW"/>
</dbReference>
<evidence type="ECO:0000256" key="3">
    <source>
        <dbReference type="ARBA" id="ARBA00022676"/>
    </source>
</evidence>
<evidence type="ECO:0000256" key="4">
    <source>
        <dbReference type="ARBA" id="ARBA00022679"/>
    </source>
</evidence>
<dbReference type="SUPFAM" id="SSF53448">
    <property type="entry name" value="Nucleotide-diphospho-sugar transferases"/>
    <property type="match status" value="1"/>
</dbReference>
<dbReference type="Pfam" id="PF00535">
    <property type="entry name" value="Glycos_transf_2"/>
    <property type="match status" value="1"/>
</dbReference>
<evidence type="ECO:0000256" key="2">
    <source>
        <dbReference type="ARBA" id="ARBA00006739"/>
    </source>
</evidence>
<keyword evidence="5" id="KW-0472">Membrane</keyword>
<evidence type="ECO:0000256" key="1">
    <source>
        <dbReference type="ARBA" id="ARBA00004776"/>
    </source>
</evidence>
<gene>
    <name evidence="7" type="ORF">ABWT76_001678</name>
</gene>
<comment type="similarity">
    <text evidence="2">Belongs to the glycosyltransferase 2 family.</text>
</comment>
<keyword evidence="4 7" id="KW-0808">Transferase</keyword>
<dbReference type="InterPro" id="IPR001173">
    <property type="entry name" value="Glyco_trans_2-like"/>
</dbReference>
<protein>
    <submittedName>
        <fullName evidence="7">Glycosyltransferase family 2 protein</fullName>
        <ecNumber evidence="7">2.4.-.-</ecNumber>
    </submittedName>
</protein>
<accession>A0AAU8JHV7</accession>
<dbReference type="Gene3D" id="3.90.550.10">
    <property type="entry name" value="Spore Coat Polysaccharide Biosynthesis Protein SpsA, Chain A"/>
    <property type="match status" value="1"/>
</dbReference>
<dbReference type="PANTHER" id="PTHR43179">
    <property type="entry name" value="RHAMNOSYLTRANSFERASE WBBL"/>
    <property type="match status" value="1"/>
</dbReference>
<evidence type="ECO:0000256" key="5">
    <source>
        <dbReference type="SAM" id="Phobius"/>
    </source>
</evidence>
<reference evidence="7" key="1">
    <citation type="submission" date="2024-07" db="EMBL/GenBank/DDBJ databases">
        <authorList>
            <person name="Kim Y.J."/>
            <person name="Jeong J.Y."/>
        </authorList>
    </citation>
    <scope>NUCLEOTIDE SEQUENCE</scope>
    <source>
        <strain evidence="7">GIHE-MW2</strain>
    </source>
</reference>
<feature type="transmembrane region" description="Helical" evidence="5">
    <location>
        <begin position="267"/>
        <end position="286"/>
    </location>
</feature>
<dbReference type="InterPro" id="IPR029044">
    <property type="entry name" value="Nucleotide-diphossugar_trans"/>
</dbReference>
<sequence>MEPKTIAVLMTCHNRKDKTLASLDSLFQQKMPADFRLEVYLVDDASTDGTAEAVTQKYPEVKIIQGNGGLFWNGGTRTAFGEALKSDRDYYLWLNDDTNLYPEAIAKLLSTASHIAETEVLNAVIVGSTCDTKTGNLTYGGMVRSSWWHPLKFKLVQPTEEPQICHTMNGNCVLIPRFVAEKVGNLDPNFVHSTGDIDYGLRVRNQGCSVWLAPGYVGECTTNPIEEDIWGSPNLTLAQRLKKIRQPKGLPVEEWKVFARRHAGPLWMFYWGLPYVRLLLAALFGGKMQSRVNY</sequence>
<organism evidence="7">
    <name type="scientific">Planktothricoides raciborskii GIHE-MW2</name>
    <dbReference type="NCBI Taxonomy" id="2792601"/>
    <lineage>
        <taxon>Bacteria</taxon>
        <taxon>Bacillati</taxon>
        <taxon>Cyanobacteriota</taxon>
        <taxon>Cyanophyceae</taxon>
        <taxon>Oscillatoriophycideae</taxon>
        <taxon>Oscillatoriales</taxon>
        <taxon>Oscillatoriaceae</taxon>
        <taxon>Planktothricoides</taxon>
    </lineage>
</organism>
<dbReference type="AlphaFoldDB" id="A0AAU8JHV7"/>
<name>A0AAU8JHV7_9CYAN</name>
<dbReference type="RefSeq" id="WP_054464572.1">
    <property type="nucleotide sequence ID" value="NZ_CP159837.1"/>
</dbReference>
<dbReference type="PANTHER" id="PTHR43179:SF12">
    <property type="entry name" value="GALACTOFURANOSYLTRANSFERASE GLFT2"/>
    <property type="match status" value="1"/>
</dbReference>
<feature type="domain" description="Glycosyltransferase 2-like" evidence="6">
    <location>
        <begin position="8"/>
        <end position="182"/>
    </location>
</feature>
<keyword evidence="5" id="KW-0812">Transmembrane</keyword>
<proteinExistence type="inferred from homology"/>
<keyword evidence="5" id="KW-1133">Transmembrane helix</keyword>
<dbReference type="EMBL" id="CP159837">
    <property type="protein sequence ID" value="XCM38804.1"/>
    <property type="molecule type" value="Genomic_DNA"/>
</dbReference>
<keyword evidence="3 7" id="KW-0328">Glycosyltransferase</keyword>
<evidence type="ECO:0000313" key="7">
    <source>
        <dbReference type="EMBL" id="XCM38804.1"/>
    </source>
</evidence>
<evidence type="ECO:0000259" key="6">
    <source>
        <dbReference type="Pfam" id="PF00535"/>
    </source>
</evidence>
<dbReference type="EC" id="2.4.-.-" evidence="7"/>
<comment type="pathway">
    <text evidence="1">Cell wall biogenesis; cell wall polysaccharide biosynthesis.</text>
</comment>